<dbReference type="PANTHER" id="PTHR45947">
    <property type="entry name" value="SULFOQUINOVOSYL TRANSFERASE SQD2"/>
    <property type="match status" value="1"/>
</dbReference>
<protein>
    <recommendedName>
        <fullName evidence="1">Glycosyltransferase subfamily 4-like N-terminal domain-containing protein</fullName>
    </recommendedName>
</protein>
<dbReference type="SUPFAM" id="SSF53756">
    <property type="entry name" value="UDP-Glycosyltransferase/glycogen phosphorylase"/>
    <property type="match status" value="1"/>
</dbReference>
<organism evidence="2 3">
    <name type="scientific">Effrenium voratum</name>
    <dbReference type="NCBI Taxonomy" id="2562239"/>
    <lineage>
        <taxon>Eukaryota</taxon>
        <taxon>Sar</taxon>
        <taxon>Alveolata</taxon>
        <taxon>Dinophyceae</taxon>
        <taxon>Suessiales</taxon>
        <taxon>Symbiodiniaceae</taxon>
        <taxon>Effrenium</taxon>
    </lineage>
</organism>
<evidence type="ECO:0000259" key="1">
    <source>
        <dbReference type="Pfam" id="PF13439"/>
    </source>
</evidence>
<dbReference type="AlphaFoldDB" id="A0AA36HJW6"/>
<dbReference type="PANTHER" id="PTHR45947:SF3">
    <property type="entry name" value="SULFOQUINOVOSYL TRANSFERASE SQD2"/>
    <property type="match status" value="1"/>
</dbReference>
<dbReference type="InterPro" id="IPR028098">
    <property type="entry name" value="Glyco_trans_4-like_N"/>
</dbReference>
<dbReference type="InterPro" id="IPR050194">
    <property type="entry name" value="Glycosyltransferase_grp1"/>
</dbReference>
<feature type="domain" description="Glycosyltransferase subfamily 4-like N-terminal" evidence="1">
    <location>
        <begin position="5"/>
        <end position="113"/>
    </location>
</feature>
<dbReference type="Proteomes" id="UP001178507">
    <property type="component" value="Unassembled WGS sequence"/>
</dbReference>
<dbReference type="Pfam" id="PF13692">
    <property type="entry name" value="Glyco_trans_1_4"/>
    <property type="match status" value="1"/>
</dbReference>
<evidence type="ECO:0000313" key="3">
    <source>
        <dbReference type="Proteomes" id="UP001178507"/>
    </source>
</evidence>
<gene>
    <name evidence="2" type="ORF">EVOR1521_LOCUS389</name>
</gene>
<comment type="caution">
    <text evidence="2">The sequence shown here is derived from an EMBL/GenBank/DDBJ whole genome shotgun (WGS) entry which is preliminary data.</text>
</comment>
<reference evidence="2" key="1">
    <citation type="submission" date="2023-08" db="EMBL/GenBank/DDBJ databases">
        <authorList>
            <person name="Chen Y."/>
            <person name="Shah S."/>
            <person name="Dougan E. K."/>
            <person name="Thang M."/>
            <person name="Chan C."/>
        </authorList>
    </citation>
    <scope>NUCLEOTIDE SEQUENCE</scope>
</reference>
<sequence length="245" mass="27702">MRLSLKVLRRHGFDAIHACNPPDLIFLVALFYKLFFGKKFIFDQHDINPELYEVKFGKKGFFHKLLTFFERCTFKLADGSLATNETLKGRAIETGKMPPDKVWVVRSFPDIERFKRTTPDESAKRGRRYLAGYVGIMAEQDGVEYLVRAMDHIVNGQGRDDIGCVIIGDGPDYDRLRALAAELNLLDHVEFTGYLSGAPLLEKLSACDIGVIPDPPNVCNDKLSMNKVFEYMALGMPFVLICAEN</sequence>
<name>A0AA36HJW6_9DINO</name>
<proteinExistence type="predicted"/>
<dbReference type="CDD" id="cd03794">
    <property type="entry name" value="GT4_WbuB-like"/>
    <property type="match status" value="1"/>
</dbReference>
<accession>A0AA36HJW6</accession>
<dbReference type="Gene3D" id="3.40.50.2000">
    <property type="entry name" value="Glycogen Phosphorylase B"/>
    <property type="match status" value="2"/>
</dbReference>
<dbReference type="GO" id="GO:0016758">
    <property type="term" value="F:hexosyltransferase activity"/>
    <property type="evidence" value="ECO:0007669"/>
    <property type="project" value="TreeGrafter"/>
</dbReference>
<keyword evidence="3" id="KW-1185">Reference proteome</keyword>
<evidence type="ECO:0000313" key="2">
    <source>
        <dbReference type="EMBL" id="CAJ1369744.1"/>
    </source>
</evidence>
<dbReference type="EMBL" id="CAUJNA010000001">
    <property type="protein sequence ID" value="CAJ1369744.1"/>
    <property type="molecule type" value="Genomic_DNA"/>
</dbReference>
<dbReference type="Pfam" id="PF13439">
    <property type="entry name" value="Glyco_transf_4"/>
    <property type="match status" value="1"/>
</dbReference>